<accession>A0A8H7PMA0</accession>
<feature type="compositionally biased region" description="Polar residues" evidence="1">
    <location>
        <begin position="133"/>
        <end position="153"/>
    </location>
</feature>
<protein>
    <submittedName>
        <fullName evidence="2">Uncharacterized protein</fullName>
    </submittedName>
</protein>
<dbReference type="Proteomes" id="UP000612746">
    <property type="component" value="Unassembled WGS sequence"/>
</dbReference>
<keyword evidence="3" id="KW-1185">Reference proteome</keyword>
<feature type="region of interest" description="Disordered" evidence="1">
    <location>
        <begin position="1"/>
        <end position="37"/>
    </location>
</feature>
<dbReference type="EMBL" id="JAEPRA010000013">
    <property type="protein sequence ID" value="KAG2176667.1"/>
    <property type="molecule type" value="Genomic_DNA"/>
</dbReference>
<organism evidence="2 3">
    <name type="scientific">Umbelopsis vinacea</name>
    <dbReference type="NCBI Taxonomy" id="44442"/>
    <lineage>
        <taxon>Eukaryota</taxon>
        <taxon>Fungi</taxon>
        <taxon>Fungi incertae sedis</taxon>
        <taxon>Mucoromycota</taxon>
        <taxon>Mucoromycotina</taxon>
        <taxon>Umbelopsidomycetes</taxon>
        <taxon>Umbelopsidales</taxon>
        <taxon>Umbelopsidaceae</taxon>
        <taxon>Umbelopsis</taxon>
    </lineage>
</organism>
<feature type="compositionally biased region" description="Polar residues" evidence="1">
    <location>
        <begin position="1"/>
        <end position="10"/>
    </location>
</feature>
<dbReference type="AlphaFoldDB" id="A0A8H7PMA0"/>
<reference evidence="2" key="1">
    <citation type="submission" date="2020-12" db="EMBL/GenBank/DDBJ databases">
        <title>Metabolic potential, ecology and presence of endohyphal bacteria is reflected in genomic diversity of Mucoromycotina.</title>
        <authorList>
            <person name="Muszewska A."/>
            <person name="Okrasinska A."/>
            <person name="Steczkiewicz K."/>
            <person name="Drgas O."/>
            <person name="Orlowska M."/>
            <person name="Perlinska-Lenart U."/>
            <person name="Aleksandrzak-Piekarczyk T."/>
            <person name="Szatraj K."/>
            <person name="Zielenkiewicz U."/>
            <person name="Pilsyk S."/>
            <person name="Malc E."/>
            <person name="Mieczkowski P."/>
            <person name="Kruszewska J.S."/>
            <person name="Biernat P."/>
            <person name="Pawlowska J."/>
        </authorList>
    </citation>
    <scope>NUCLEOTIDE SEQUENCE</scope>
    <source>
        <strain evidence="2">WA0000051536</strain>
    </source>
</reference>
<sequence length="251" mass="27412">MYNAQNNGSNPGIPPELQSMIMNYSGQPSAADPQQQQQQLYLHAMLLQRQQQQQQQQLQQQQQTGAASPYDSPQMQMQRAKSGASETYGSASSSPSMHNMPQQQRFGSPLANQAMTSPQQAKAQKEEQARQQSAGTPRQPSATSAESPTANDTALNAKRVSAVSFSSRHNLFILALNQELFRACVELSQDPNAQPTELSLYQARLQSNLTYLATMADISVKPAEVSCVLVELYALCSAHILSITQNLGIAE</sequence>
<name>A0A8H7PMA0_9FUNG</name>
<dbReference type="OrthoDB" id="2530523at2759"/>
<gene>
    <name evidence="2" type="ORF">INT44_007331</name>
</gene>
<proteinExistence type="predicted"/>
<feature type="compositionally biased region" description="Polar residues" evidence="1">
    <location>
        <begin position="71"/>
        <end position="118"/>
    </location>
</feature>
<comment type="caution">
    <text evidence="2">The sequence shown here is derived from an EMBL/GenBank/DDBJ whole genome shotgun (WGS) entry which is preliminary data.</text>
</comment>
<evidence type="ECO:0000256" key="1">
    <source>
        <dbReference type="SAM" id="MobiDB-lite"/>
    </source>
</evidence>
<evidence type="ECO:0000313" key="2">
    <source>
        <dbReference type="EMBL" id="KAG2176667.1"/>
    </source>
</evidence>
<evidence type="ECO:0000313" key="3">
    <source>
        <dbReference type="Proteomes" id="UP000612746"/>
    </source>
</evidence>
<feature type="region of interest" description="Disordered" evidence="1">
    <location>
        <begin position="57"/>
        <end position="153"/>
    </location>
</feature>